<name>A0A179UWD9_BLAGS</name>
<sequence length="136" mass="15011">MADIIEKQFCPNAVKPGSSRAKTAVQSHGCTMTEPRKLSRAQKKRMVTASSSTMITIIIYVLIWGNGWANSDNGKMFEDKLQNCALLPNTFQFVYELGVDGREYATTYTTIWEDGCVTAAAKQAGAQSVFDCRRGD</sequence>
<keyword evidence="1" id="KW-0472">Membrane</keyword>
<dbReference type="AlphaFoldDB" id="A0A179UWD9"/>
<reference evidence="3" key="1">
    <citation type="journal article" date="2015" name="PLoS Genet.">
        <title>The dynamic genome and transcriptome of the human fungal pathogen Blastomyces and close relative Emmonsia.</title>
        <authorList>
            <person name="Munoz J.F."/>
            <person name="Gauthier G.M."/>
            <person name="Desjardins C.A."/>
            <person name="Gallo J.E."/>
            <person name="Holder J."/>
            <person name="Sullivan T.D."/>
            <person name="Marty A.J."/>
            <person name="Carmen J.C."/>
            <person name="Chen Z."/>
            <person name="Ding L."/>
            <person name="Gujja S."/>
            <person name="Magrini V."/>
            <person name="Misas E."/>
            <person name="Mitreva M."/>
            <person name="Priest M."/>
            <person name="Saif S."/>
            <person name="Whiston E.A."/>
            <person name="Young S."/>
            <person name="Zeng Q."/>
            <person name="Goldman W.E."/>
            <person name="Mardis E.R."/>
            <person name="Taylor J.W."/>
            <person name="McEwen J.G."/>
            <person name="Clay O.K."/>
            <person name="Klein B.S."/>
            <person name="Cuomo C.A."/>
        </authorList>
    </citation>
    <scope>NUCLEOTIDE SEQUENCE [LARGE SCALE GENOMIC DNA]</scope>
    <source>
        <strain evidence="3">SLH14081</strain>
    </source>
</reference>
<evidence type="ECO:0000313" key="3">
    <source>
        <dbReference type="Proteomes" id="UP000002038"/>
    </source>
</evidence>
<dbReference type="KEGG" id="bgh:BDBG_06906"/>
<dbReference type="EMBL" id="GG657463">
    <property type="protein sequence ID" value="OAT11407.1"/>
    <property type="molecule type" value="Genomic_DNA"/>
</dbReference>
<keyword evidence="1" id="KW-0812">Transmembrane</keyword>
<evidence type="ECO:0000256" key="1">
    <source>
        <dbReference type="SAM" id="Phobius"/>
    </source>
</evidence>
<gene>
    <name evidence="2" type="ORF">BDBG_06906</name>
</gene>
<evidence type="ECO:0000313" key="2">
    <source>
        <dbReference type="EMBL" id="OAT11407.1"/>
    </source>
</evidence>
<keyword evidence="3" id="KW-1185">Reference proteome</keyword>
<organism evidence="2 3">
    <name type="scientific">Blastomyces gilchristii (strain SLH14081)</name>
    <name type="common">Blastomyces dermatitidis</name>
    <dbReference type="NCBI Taxonomy" id="559298"/>
    <lineage>
        <taxon>Eukaryota</taxon>
        <taxon>Fungi</taxon>
        <taxon>Dikarya</taxon>
        <taxon>Ascomycota</taxon>
        <taxon>Pezizomycotina</taxon>
        <taxon>Eurotiomycetes</taxon>
        <taxon>Eurotiomycetidae</taxon>
        <taxon>Onygenales</taxon>
        <taxon>Ajellomycetaceae</taxon>
        <taxon>Blastomyces</taxon>
    </lineage>
</organism>
<dbReference type="Proteomes" id="UP000002038">
    <property type="component" value="Unassembled WGS sequence"/>
</dbReference>
<proteinExistence type="predicted"/>
<dbReference type="GeneID" id="8502844"/>
<feature type="transmembrane region" description="Helical" evidence="1">
    <location>
        <begin position="46"/>
        <end position="65"/>
    </location>
</feature>
<protein>
    <submittedName>
        <fullName evidence="2">Uncharacterized protein</fullName>
    </submittedName>
</protein>
<dbReference type="OrthoDB" id="1896086at2759"/>
<keyword evidence="1" id="KW-1133">Transmembrane helix</keyword>
<accession>A0A179UWD9</accession>
<dbReference type="RefSeq" id="XP_002622788.1">
    <property type="nucleotide sequence ID" value="XM_002622742.1"/>
</dbReference>
<dbReference type="VEuPathDB" id="FungiDB:BDBG_06906"/>